<feature type="domain" description="Protein export membrane protein SecD/SecF C-terminal" evidence="10">
    <location>
        <begin position="108"/>
        <end position="282"/>
    </location>
</feature>
<comment type="subunit">
    <text evidence="9">Forms a complex with SecD. Part of the essential Sec protein translocation apparatus which comprises SecA, SecYEG and auxiliary proteins SecDF. Other proteins may also be involved.</text>
</comment>
<keyword evidence="8 9" id="KW-0472">Membrane</keyword>
<dbReference type="InterPro" id="IPR055344">
    <property type="entry name" value="SecD_SecF_C_bact"/>
</dbReference>
<evidence type="ECO:0000256" key="5">
    <source>
        <dbReference type="ARBA" id="ARBA00022927"/>
    </source>
</evidence>
<organism evidence="11 12">
    <name type="scientific">Fusibacter bizertensis</name>
    <dbReference type="NCBI Taxonomy" id="1488331"/>
    <lineage>
        <taxon>Bacteria</taxon>
        <taxon>Bacillati</taxon>
        <taxon>Bacillota</taxon>
        <taxon>Clostridia</taxon>
        <taxon>Eubacteriales</taxon>
        <taxon>Eubacteriales Family XII. Incertae Sedis</taxon>
        <taxon>Fusibacter</taxon>
    </lineage>
</organism>
<evidence type="ECO:0000256" key="7">
    <source>
        <dbReference type="ARBA" id="ARBA00023010"/>
    </source>
</evidence>
<dbReference type="NCBIfam" id="TIGR00966">
    <property type="entry name" value="transloc_SecF"/>
    <property type="match status" value="1"/>
</dbReference>
<evidence type="ECO:0000256" key="3">
    <source>
        <dbReference type="ARBA" id="ARBA00022475"/>
    </source>
</evidence>
<feature type="transmembrane region" description="Helical" evidence="9">
    <location>
        <begin position="232"/>
        <end position="250"/>
    </location>
</feature>
<dbReference type="Pfam" id="PF02355">
    <property type="entry name" value="SecD_SecF_C"/>
    <property type="match status" value="1"/>
</dbReference>
<keyword evidence="2 9" id="KW-0813">Transport</keyword>
<feature type="transmembrane region" description="Helical" evidence="9">
    <location>
        <begin position="256"/>
        <end position="281"/>
    </location>
</feature>
<reference evidence="11 12" key="1">
    <citation type="submission" date="2023-04" db="EMBL/GenBank/DDBJ databases">
        <title>Fusibacter bizertensis strain WBS, isolated from littoral bottom sediments of the Arctic seas - biochemical and genomic analysis.</title>
        <authorList>
            <person name="Brioukhanov A.L."/>
        </authorList>
    </citation>
    <scope>NUCLEOTIDE SEQUENCE [LARGE SCALE GENOMIC DNA]</scope>
    <source>
        <strain evidence="11 12">WBS</strain>
    </source>
</reference>
<comment type="subcellular location">
    <subcellularLocation>
        <location evidence="1 9">Cell membrane</location>
        <topology evidence="1 9">Multi-pass membrane protein</topology>
    </subcellularLocation>
</comment>
<protein>
    <recommendedName>
        <fullName evidence="9">Protein-export membrane protein SecF</fullName>
    </recommendedName>
</protein>
<evidence type="ECO:0000256" key="1">
    <source>
        <dbReference type="ARBA" id="ARBA00004651"/>
    </source>
</evidence>
<evidence type="ECO:0000256" key="8">
    <source>
        <dbReference type="ARBA" id="ARBA00023136"/>
    </source>
</evidence>
<gene>
    <name evidence="9 11" type="primary">secF</name>
    <name evidence="11" type="ORF">QE109_03195</name>
</gene>
<dbReference type="InterPro" id="IPR048634">
    <property type="entry name" value="SecD_SecF_C"/>
</dbReference>
<feature type="transmembrane region" description="Helical" evidence="9">
    <location>
        <begin position="125"/>
        <end position="144"/>
    </location>
</feature>
<name>A0ABT6N9P0_9FIRM</name>
<proteinExistence type="inferred from homology"/>
<comment type="caution">
    <text evidence="11">The sequence shown here is derived from an EMBL/GenBank/DDBJ whole genome shotgun (WGS) entry which is preliminary data.</text>
</comment>
<comment type="similarity">
    <text evidence="9">Belongs to the SecD/SecF family. SecF subfamily.</text>
</comment>
<evidence type="ECO:0000256" key="4">
    <source>
        <dbReference type="ARBA" id="ARBA00022692"/>
    </source>
</evidence>
<dbReference type="RefSeq" id="WP_281092935.1">
    <property type="nucleotide sequence ID" value="NZ_JARYZI010000001.1"/>
</dbReference>
<evidence type="ECO:0000256" key="6">
    <source>
        <dbReference type="ARBA" id="ARBA00022989"/>
    </source>
</evidence>
<dbReference type="Proteomes" id="UP001158045">
    <property type="component" value="Unassembled WGS sequence"/>
</dbReference>
<dbReference type="EMBL" id="JARYZI010000001">
    <property type="protein sequence ID" value="MDH8677137.1"/>
    <property type="molecule type" value="Genomic_DNA"/>
</dbReference>
<feature type="transmembrane region" description="Helical" evidence="9">
    <location>
        <begin position="12"/>
        <end position="30"/>
    </location>
</feature>
<keyword evidence="3 9" id="KW-1003">Cell membrane</keyword>
<dbReference type="InterPro" id="IPR005665">
    <property type="entry name" value="SecF_bac"/>
</dbReference>
<dbReference type="PANTHER" id="PTHR30081">
    <property type="entry name" value="PROTEIN-EXPORT MEMBRANE PROTEIN SEC"/>
    <property type="match status" value="1"/>
</dbReference>
<evidence type="ECO:0000313" key="12">
    <source>
        <dbReference type="Proteomes" id="UP001158045"/>
    </source>
</evidence>
<dbReference type="NCBIfam" id="TIGR00916">
    <property type="entry name" value="2A0604s01"/>
    <property type="match status" value="1"/>
</dbReference>
<dbReference type="PANTHER" id="PTHR30081:SF8">
    <property type="entry name" value="PROTEIN TRANSLOCASE SUBUNIT SECF"/>
    <property type="match status" value="1"/>
</dbReference>
<evidence type="ECO:0000256" key="9">
    <source>
        <dbReference type="HAMAP-Rule" id="MF_01464"/>
    </source>
</evidence>
<dbReference type="InterPro" id="IPR022813">
    <property type="entry name" value="SecD/SecF_arch_bac"/>
</dbReference>
<keyword evidence="7 9" id="KW-0811">Translocation</keyword>
<accession>A0ABT6N9P0</accession>
<sequence length="295" mass="32572">MKTINFMKHYKLWFVFSGAVILIGLIMMLVNGLNLGIDFTGGTMMQVELAKEVSVQEVADLISDFDLNPDIVHSGVDKTGVIIKTKQSLDNAKRIEVFNVFKDKYGIESKDFSADQFGPAMGEEIRNRAITAVLIASVFMLIYISIRFETVFGVAAIVCLLHDVFFLIAIYAITGKSISSSFIAAVLTIVGYSINDTIVVFDRVRENVKRDKSKDYFGIINTSVTQTMTRTINTSLTTLLVIGALYVFGASSIKEFAFPLLVGVTVGTYSSVFIASPVWAVTRRYLGKNSHYASK</sequence>
<dbReference type="PRINTS" id="PR01755">
    <property type="entry name" value="SECFTRNLCASE"/>
</dbReference>
<comment type="function">
    <text evidence="9">Part of the Sec protein translocase complex. Interacts with the SecYEG preprotein conducting channel. SecDF uses the proton motive force (PMF) to complete protein translocation after the ATP-dependent function of SecA.</text>
</comment>
<keyword evidence="12" id="KW-1185">Reference proteome</keyword>
<dbReference type="HAMAP" id="MF_01464_B">
    <property type="entry name" value="SecF_B"/>
    <property type="match status" value="1"/>
</dbReference>
<feature type="transmembrane region" description="Helical" evidence="9">
    <location>
        <begin position="179"/>
        <end position="201"/>
    </location>
</feature>
<evidence type="ECO:0000256" key="2">
    <source>
        <dbReference type="ARBA" id="ARBA00022448"/>
    </source>
</evidence>
<dbReference type="SUPFAM" id="SSF82866">
    <property type="entry name" value="Multidrug efflux transporter AcrB transmembrane domain"/>
    <property type="match status" value="1"/>
</dbReference>
<feature type="transmembrane region" description="Helical" evidence="9">
    <location>
        <begin position="151"/>
        <end position="173"/>
    </location>
</feature>
<evidence type="ECO:0000313" key="11">
    <source>
        <dbReference type="EMBL" id="MDH8677137.1"/>
    </source>
</evidence>
<keyword evidence="6 9" id="KW-1133">Transmembrane helix</keyword>
<dbReference type="Pfam" id="PF07549">
    <property type="entry name" value="Sec_GG"/>
    <property type="match status" value="1"/>
</dbReference>
<dbReference type="InterPro" id="IPR022646">
    <property type="entry name" value="SecD/SecF_CS"/>
</dbReference>
<keyword evidence="5 9" id="KW-0653">Protein transport</keyword>
<evidence type="ECO:0000259" key="10">
    <source>
        <dbReference type="Pfam" id="PF02355"/>
    </source>
</evidence>
<dbReference type="InterPro" id="IPR022645">
    <property type="entry name" value="SecD/SecF_bac"/>
</dbReference>
<dbReference type="Gene3D" id="1.20.1640.10">
    <property type="entry name" value="Multidrug efflux transporter AcrB transmembrane domain"/>
    <property type="match status" value="1"/>
</dbReference>
<keyword evidence="4 9" id="KW-0812">Transmembrane</keyword>